<reference evidence="1 2" key="1">
    <citation type="journal article" date="2024" name="Nat. Commun.">
        <title>Phylogenomics reveals the evolutionary origins of lichenization in chlorophyte algae.</title>
        <authorList>
            <person name="Puginier C."/>
            <person name="Libourel C."/>
            <person name="Otte J."/>
            <person name="Skaloud P."/>
            <person name="Haon M."/>
            <person name="Grisel S."/>
            <person name="Petersen M."/>
            <person name="Berrin J.G."/>
            <person name="Delaux P.M."/>
            <person name="Dal Grande F."/>
            <person name="Keller J."/>
        </authorList>
    </citation>
    <scope>NUCLEOTIDE SEQUENCE [LARGE SCALE GENOMIC DNA]</scope>
    <source>
        <strain evidence="1 2">SAG 245.80</strain>
    </source>
</reference>
<name>A0AAW1RB52_9CHLO</name>
<protein>
    <submittedName>
        <fullName evidence="1">Uncharacterized protein</fullName>
    </submittedName>
</protein>
<keyword evidence="2" id="KW-1185">Reference proteome</keyword>
<dbReference type="AlphaFoldDB" id="A0AAW1RB52"/>
<proteinExistence type="predicted"/>
<organism evidence="1 2">
    <name type="scientific">Elliptochloris bilobata</name>
    <dbReference type="NCBI Taxonomy" id="381761"/>
    <lineage>
        <taxon>Eukaryota</taxon>
        <taxon>Viridiplantae</taxon>
        <taxon>Chlorophyta</taxon>
        <taxon>core chlorophytes</taxon>
        <taxon>Trebouxiophyceae</taxon>
        <taxon>Trebouxiophyceae incertae sedis</taxon>
        <taxon>Elliptochloris clade</taxon>
        <taxon>Elliptochloris</taxon>
    </lineage>
</organism>
<dbReference type="Proteomes" id="UP001445335">
    <property type="component" value="Unassembled WGS sequence"/>
</dbReference>
<dbReference type="InterPro" id="IPR038934">
    <property type="entry name" value="At5g64816-like"/>
</dbReference>
<evidence type="ECO:0000313" key="2">
    <source>
        <dbReference type="Proteomes" id="UP001445335"/>
    </source>
</evidence>
<gene>
    <name evidence="1" type="ORF">WJX81_003854</name>
</gene>
<dbReference type="PANTHER" id="PTHR35548">
    <property type="entry name" value="EXPRESSED PROTEIN"/>
    <property type="match status" value="1"/>
</dbReference>
<comment type="caution">
    <text evidence="1">The sequence shown here is derived from an EMBL/GenBank/DDBJ whole genome shotgun (WGS) entry which is preliminary data.</text>
</comment>
<sequence>MIQPWWAVGLAVPGLIVKGLVGGRSKAKKEGAHTYSEEDSTDPSFVCERVCTSNRLLRRMGGLAKDPTPGTCVTVCGVGSQDACNEACQRAVCTNLHQPQWRRGDTR</sequence>
<accession>A0AAW1RB52</accession>
<dbReference type="PANTHER" id="PTHR35548:SF1">
    <property type="entry name" value="EXPRESSED PROTEIN"/>
    <property type="match status" value="1"/>
</dbReference>
<evidence type="ECO:0000313" key="1">
    <source>
        <dbReference type="EMBL" id="KAK9830969.1"/>
    </source>
</evidence>
<dbReference type="EMBL" id="JALJOU010000048">
    <property type="protein sequence ID" value="KAK9830969.1"/>
    <property type="molecule type" value="Genomic_DNA"/>
</dbReference>